<reference evidence="1" key="1">
    <citation type="submission" date="2021-06" db="EMBL/GenBank/DDBJ databases">
        <authorList>
            <person name="Kallberg Y."/>
            <person name="Tangrot J."/>
            <person name="Rosling A."/>
        </authorList>
    </citation>
    <scope>NUCLEOTIDE SEQUENCE</scope>
    <source>
        <strain evidence="1">IL203A</strain>
    </source>
</reference>
<sequence length="96" mass="10826">MALDGFQNWYSFIVPFSVSESLLNSRYQLLLHFGSVLINDTLYLNHGLKVKYDNEAHKSPQAMTLRTCILGKRVKIGTLITVKLGKLIIGAYLLVI</sequence>
<dbReference type="Proteomes" id="UP000789702">
    <property type="component" value="Unassembled WGS sequence"/>
</dbReference>
<organism evidence="1 2">
    <name type="scientific">Dentiscutata heterogama</name>
    <dbReference type="NCBI Taxonomy" id="1316150"/>
    <lineage>
        <taxon>Eukaryota</taxon>
        <taxon>Fungi</taxon>
        <taxon>Fungi incertae sedis</taxon>
        <taxon>Mucoromycota</taxon>
        <taxon>Glomeromycotina</taxon>
        <taxon>Glomeromycetes</taxon>
        <taxon>Diversisporales</taxon>
        <taxon>Gigasporaceae</taxon>
        <taxon>Dentiscutata</taxon>
    </lineage>
</organism>
<proteinExistence type="predicted"/>
<name>A0ACA9KKZ3_9GLOM</name>
<comment type="caution">
    <text evidence="1">The sequence shown here is derived from an EMBL/GenBank/DDBJ whole genome shotgun (WGS) entry which is preliminary data.</text>
</comment>
<evidence type="ECO:0000313" key="1">
    <source>
        <dbReference type="EMBL" id="CAG8476373.1"/>
    </source>
</evidence>
<accession>A0ACA9KKZ3</accession>
<dbReference type="EMBL" id="CAJVPU010001275">
    <property type="protein sequence ID" value="CAG8476373.1"/>
    <property type="molecule type" value="Genomic_DNA"/>
</dbReference>
<evidence type="ECO:0000313" key="2">
    <source>
        <dbReference type="Proteomes" id="UP000789702"/>
    </source>
</evidence>
<keyword evidence="2" id="KW-1185">Reference proteome</keyword>
<gene>
    <name evidence="1" type="ORF">DHETER_LOCUS1937</name>
</gene>
<protein>
    <submittedName>
        <fullName evidence="1">11700_t:CDS:1</fullName>
    </submittedName>
</protein>